<dbReference type="Pfam" id="PF06691">
    <property type="entry name" value="DUF1189"/>
    <property type="match status" value="1"/>
</dbReference>
<name>A0ABS7AQT8_9CLOT</name>
<proteinExistence type="predicted"/>
<dbReference type="EMBL" id="JAHXPT010000011">
    <property type="protein sequence ID" value="MBW6411036.1"/>
    <property type="molecule type" value="Genomic_DNA"/>
</dbReference>
<feature type="transmembrane region" description="Helical" evidence="1">
    <location>
        <begin position="179"/>
        <end position="200"/>
    </location>
</feature>
<keyword evidence="3" id="KW-1185">Reference proteome</keyword>
<feature type="transmembrane region" description="Helical" evidence="1">
    <location>
        <begin position="238"/>
        <end position="255"/>
    </location>
</feature>
<keyword evidence="1" id="KW-1133">Transmembrane helix</keyword>
<feature type="transmembrane region" description="Helical" evidence="1">
    <location>
        <begin position="32"/>
        <end position="55"/>
    </location>
</feature>
<keyword evidence="1" id="KW-0812">Transmembrane</keyword>
<evidence type="ECO:0000313" key="2">
    <source>
        <dbReference type="EMBL" id="MBW6411036.1"/>
    </source>
</evidence>
<dbReference type="RefSeq" id="WP_219780503.1">
    <property type="nucleotide sequence ID" value="NZ_JAHXPT010000011.1"/>
</dbReference>
<evidence type="ECO:0000256" key="1">
    <source>
        <dbReference type="SAM" id="Phobius"/>
    </source>
</evidence>
<keyword evidence="1" id="KW-0472">Membrane</keyword>
<dbReference type="InterPro" id="IPR009574">
    <property type="entry name" value="DUF1189"/>
</dbReference>
<protein>
    <submittedName>
        <fullName evidence="2">DUF1189 domain-containing protein</fullName>
    </submittedName>
</protein>
<organism evidence="2 3">
    <name type="scientific">Clostridium weizhouense</name>
    <dbReference type="NCBI Taxonomy" id="2859781"/>
    <lineage>
        <taxon>Bacteria</taxon>
        <taxon>Bacillati</taxon>
        <taxon>Bacillota</taxon>
        <taxon>Clostridia</taxon>
        <taxon>Eubacteriales</taxon>
        <taxon>Clostridiaceae</taxon>
        <taxon>Clostridium</taxon>
    </lineage>
</organism>
<gene>
    <name evidence="2" type="ORF">KYD98_13135</name>
</gene>
<accession>A0ABS7AQT8</accession>
<dbReference type="Proteomes" id="UP001519921">
    <property type="component" value="Unassembled WGS sequence"/>
</dbReference>
<sequence>MKGKTKFLEKFINSIYNIKEFSKYVTEGLGKAILYVFLMSLIFGSLKGISIGYEINRQANDINKKLQNEENEFIIENGILNTNNSPLKFEENSSLIYIDSSTSLDKANELRSLTVNNDINVLFLKDGVSLKTPFENKVVYYKEAFGNNKIDNNVVISQMSIITKILIGISFIYAVGMCFINVLINCIFVTIFAGLALIFMKLTIKYKVLYSLSLYACTLPLIFKTILEIIFSNIYLDTMFIVGTLVYVIFILRYIKFEIISKIKSSK</sequence>
<feature type="transmembrane region" description="Helical" evidence="1">
    <location>
        <begin position="212"/>
        <end position="232"/>
    </location>
</feature>
<evidence type="ECO:0000313" key="3">
    <source>
        <dbReference type="Proteomes" id="UP001519921"/>
    </source>
</evidence>
<comment type="caution">
    <text evidence="2">The sequence shown here is derived from an EMBL/GenBank/DDBJ whole genome shotgun (WGS) entry which is preliminary data.</text>
</comment>
<reference evidence="2 3" key="1">
    <citation type="submission" date="2021-07" db="EMBL/GenBank/DDBJ databases">
        <title>Clostridium weizhouense sp. nov., an anaerobic bacterium isolated from activated sludge of Petroleum wastewater.</title>
        <authorList>
            <person name="Li Q."/>
        </authorList>
    </citation>
    <scope>NUCLEOTIDE SEQUENCE [LARGE SCALE GENOMIC DNA]</scope>
    <source>
        <strain evidence="2 3">YB-6</strain>
    </source>
</reference>
<feature type="transmembrane region" description="Helical" evidence="1">
    <location>
        <begin position="154"/>
        <end position="173"/>
    </location>
</feature>